<evidence type="ECO:0000259" key="16">
    <source>
        <dbReference type="Pfam" id="PF08409"/>
    </source>
</evidence>
<evidence type="ECO:0000256" key="2">
    <source>
        <dbReference type="ARBA" id="ARBA00004240"/>
    </source>
</evidence>
<feature type="transmembrane region" description="Helical" evidence="15">
    <location>
        <begin position="505"/>
        <end position="526"/>
    </location>
</feature>
<keyword evidence="10" id="KW-0256">Endoplasmic reticulum</keyword>
<feature type="transmembrane region" description="Helical" evidence="15">
    <location>
        <begin position="287"/>
        <end position="306"/>
    </location>
</feature>
<evidence type="ECO:0000256" key="10">
    <source>
        <dbReference type="ARBA" id="ARBA00022824"/>
    </source>
</evidence>
<dbReference type="Proteomes" id="UP000002281">
    <property type="component" value="Chromosome 6"/>
</dbReference>
<keyword evidence="12 15" id="KW-0472">Membrane</keyword>
<dbReference type="Pfam" id="PF13432">
    <property type="entry name" value="TPR_16"/>
    <property type="match status" value="3"/>
</dbReference>
<dbReference type="UniPathway" id="UPA00378"/>
<gene>
    <name evidence="17 19" type="primary">TMTC1</name>
</gene>
<feature type="transmembrane region" description="Helical" evidence="15">
    <location>
        <begin position="378"/>
        <end position="410"/>
    </location>
</feature>
<keyword evidence="11 15" id="KW-1133">Transmembrane helix</keyword>
<feature type="compositionally biased region" description="Gly residues" evidence="14">
    <location>
        <begin position="53"/>
        <end position="66"/>
    </location>
</feature>
<name>A0A3Q2H235_HORSE</name>
<dbReference type="PANTHER" id="PTHR44809:SF1">
    <property type="entry name" value="PROTEIN O-MANNOSYL-TRANSFERASE TMTC1"/>
    <property type="match status" value="1"/>
</dbReference>
<dbReference type="PROSITE" id="PS50005">
    <property type="entry name" value="TPR"/>
    <property type="match status" value="7"/>
</dbReference>
<evidence type="ECO:0000313" key="19">
    <source>
        <dbReference type="VGNC" id="VGNC:24347"/>
    </source>
</evidence>
<evidence type="ECO:0000256" key="13">
    <source>
        <dbReference type="PROSITE-ProRule" id="PRU00339"/>
    </source>
</evidence>
<reference evidence="17" key="2">
    <citation type="submission" date="2025-08" db="UniProtKB">
        <authorList>
            <consortium name="Ensembl"/>
        </authorList>
    </citation>
    <scope>IDENTIFICATION</scope>
    <source>
        <strain evidence="17">Thoroughbred</strain>
    </source>
</reference>
<feature type="transmembrane region" description="Helical" evidence="15">
    <location>
        <begin position="592"/>
        <end position="612"/>
    </location>
</feature>
<dbReference type="FunFam" id="1.25.40.10:FF:000308">
    <property type="entry name" value="Transmembrane and tetratricopeptide repeat-containing 1"/>
    <property type="match status" value="1"/>
</dbReference>
<evidence type="ECO:0000256" key="5">
    <source>
        <dbReference type="ARBA" id="ARBA00012839"/>
    </source>
</evidence>
<reference evidence="17 18" key="1">
    <citation type="journal article" date="2009" name="Science">
        <title>Genome sequence, comparative analysis, and population genetics of the domestic horse.</title>
        <authorList>
            <consortium name="Broad Institute Genome Sequencing Platform"/>
            <consortium name="Broad Institute Whole Genome Assembly Team"/>
            <person name="Wade C.M."/>
            <person name="Giulotto E."/>
            <person name="Sigurdsson S."/>
            <person name="Zoli M."/>
            <person name="Gnerre S."/>
            <person name="Imsland F."/>
            <person name="Lear T.L."/>
            <person name="Adelson D.L."/>
            <person name="Bailey E."/>
            <person name="Bellone R.R."/>
            <person name="Bloecker H."/>
            <person name="Distl O."/>
            <person name="Edgar R.C."/>
            <person name="Garber M."/>
            <person name="Leeb T."/>
            <person name="Mauceli E."/>
            <person name="MacLeod J.N."/>
            <person name="Penedo M.C.T."/>
            <person name="Raison J.M."/>
            <person name="Sharpe T."/>
            <person name="Vogel J."/>
            <person name="Andersson L."/>
            <person name="Antczak D.F."/>
            <person name="Biagi T."/>
            <person name="Binns M.M."/>
            <person name="Chowdhary B.P."/>
            <person name="Coleman S.J."/>
            <person name="Della Valle G."/>
            <person name="Fryc S."/>
            <person name="Guerin G."/>
            <person name="Hasegawa T."/>
            <person name="Hill E.W."/>
            <person name="Jurka J."/>
            <person name="Kiialainen A."/>
            <person name="Lindgren G."/>
            <person name="Liu J."/>
            <person name="Magnani E."/>
            <person name="Mickelson J.R."/>
            <person name="Murray J."/>
            <person name="Nergadze S.G."/>
            <person name="Onofrio R."/>
            <person name="Pedroni S."/>
            <person name="Piras M.F."/>
            <person name="Raudsepp T."/>
            <person name="Rocchi M."/>
            <person name="Roeed K.H."/>
            <person name="Ryder O.A."/>
            <person name="Searle S."/>
            <person name="Skow L."/>
            <person name="Swinburne J.E."/>
            <person name="Syvaenen A.C."/>
            <person name="Tozaki T."/>
            <person name="Valberg S.J."/>
            <person name="Vaudin M."/>
            <person name="White J.R."/>
            <person name="Zody M.C."/>
            <person name="Lander E.S."/>
            <person name="Lindblad-Toh K."/>
        </authorList>
    </citation>
    <scope>NUCLEOTIDE SEQUENCE [LARGE SCALE GENOMIC DNA]</scope>
    <source>
        <strain evidence="17 18">Thoroughbred</strain>
    </source>
</reference>
<dbReference type="Bgee" id="ENSECAG00000008569">
    <property type="expression patterns" value="Expressed in adult mammalian kidney and 21 other cell types or tissues"/>
</dbReference>
<dbReference type="InterPro" id="IPR052943">
    <property type="entry name" value="TMTC_O-mannosyl-trnsfr"/>
</dbReference>
<organism evidence="17 18">
    <name type="scientific">Equus caballus</name>
    <name type="common">Horse</name>
    <dbReference type="NCBI Taxonomy" id="9796"/>
    <lineage>
        <taxon>Eukaryota</taxon>
        <taxon>Metazoa</taxon>
        <taxon>Chordata</taxon>
        <taxon>Craniata</taxon>
        <taxon>Vertebrata</taxon>
        <taxon>Euteleostomi</taxon>
        <taxon>Mammalia</taxon>
        <taxon>Eutheria</taxon>
        <taxon>Laurasiatheria</taxon>
        <taxon>Perissodactyla</taxon>
        <taxon>Equidae</taxon>
        <taxon>Equus</taxon>
    </lineage>
</organism>
<dbReference type="GO" id="GO:0004169">
    <property type="term" value="F:dolichyl-phosphate-mannose-protein mannosyltransferase activity"/>
    <property type="evidence" value="ECO:0007669"/>
    <property type="project" value="UniProtKB-EC"/>
</dbReference>
<proteinExistence type="inferred from homology"/>
<feature type="region of interest" description="Disordered" evidence="14">
    <location>
        <begin position="116"/>
        <end position="194"/>
    </location>
</feature>
<dbReference type="Gene3D" id="1.25.40.10">
    <property type="entry name" value="Tetratricopeptide repeat domain"/>
    <property type="match status" value="5"/>
</dbReference>
<dbReference type="InterPro" id="IPR019734">
    <property type="entry name" value="TPR_rpt"/>
</dbReference>
<accession>A0A3Q2H235</accession>
<dbReference type="GO" id="GO:0016020">
    <property type="term" value="C:membrane"/>
    <property type="evidence" value="ECO:0007669"/>
    <property type="project" value="UniProtKB-SubCell"/>
</dbReference>
<evidence type="ECO:0000256" key="7">
    <source>
        <dbReference type="ARBA" id="ARBA00022692"/>
    </source>
</evidence>
<feature type="transmembrane region" description="Helical" evidence="15">
    <location>
        <begin position="546"/>
        <end position="571"/>
    </location>
</feature>
<evidence type="ECO:0000256" key="14">
    <source>
        <dbReference type="SAM" id="MobiDB-lite"/>
    </source>
</evidence>
<feature type="repeat" description="TPR" evidence="13">
    <location>
        <begin position="970"/>
        <end position="1003"/>
    </location>
</feature>
<dbReference type="PANTHER" id="PTHR44809">
    <property type="match status" value="1"/>
</dbReference>
<dbReference type="Pfam" id="PF13181">
    <property type="entry name" value="TPR_8"/>
    <property type="match status" value="1"/>
</dbReference>
<comment type="subcellular location">
    <subcellularLocation>
        <location evidence="2">Endoplasmic reticulum</location>
    </subcellularLocation>
    <subcellularLocation>
        <location evidence="1">Membrane</location>
        <topology evidence="1">Multi-pass membrane protein</topology>
    </subcellularLocation>
</comment>
<keyword evidence="6" id="KW-0808">Transferase</keyword>
<dbReference type="FunFam" id="1.25.40.10:FF:000526">
    <property type="entry name" value="Transmembrane and tetratricopeptide repeat-containing 1"/>
    <property type="match status" value="1"/>
</dbReference>
<dbReference type="AlphaFoldDB" id="A0A3Q2H235"/>
<evidence type="ECO:0000256" key="11">
    <source>
        <dbReference type="ARBA" id="ARBA00022989"/>
    </source>
</evidence>
<feature type="region of interest" description="Disordered" evidence="14">
    <location>
        <begin position="52"/>
        <end position="73"/>
    </location>
</feature>
<evidence type="ECO:0000256" key="15">
    <source>
        <dbReference type="SAM" id="Phobius"/>
    </source>
</evidence>
<reference evidence="17" key="3">
    <citation type="submission" date="2025-09" db="UniProtKB">
        <authorList>
            <consortium name="Ensembl"/>
        </authorList>
    </citation>
    <scope>IDENTIFICATION</scope>
    <source>
        <strain evidence="17">Thoroughbred</strain>
    </source>
</reference>
<dbReference type="InterPro" id="IPR013618">
    <property type="entry name" value="TMTC_DUF1736"/>
</dbReference>
<evidence type="ECO:0000256" key="3">
    <source>
        <dbReference type="ARBA" id="ARBA00004922"/>
    </source>
</evidence>
<dbReference type="VGNC" id="VGNC:24347">
    <property type="gene designation" value="TMTC1"/>
</dbReference>
<evidence type="ECO:0000256" key="9">
    <source>
        <dbReference type="ARBA" id="ARBA00022803"/>
    </source>
</evidence>
<evidence type="ECO:0000313" key="17">
    <source>
        <dbReference type="Ensembl" id="ENSECAP00000027000.1"/>
    </source>
</evidence>
<comment type="pathway">
    <text evidence="3">Protein modification; protein glycosylation.</text>
</comment>
<dbReference type="SMART" id="SM00028">
    <property type="entry name" value="TPR"/>
    <property type="match status" value="10"/>
</dbReference>
<feature type="region of interest" description="Disordered" evidence="14">
    <location>
        <begin position="419"/>
        <end position="452"/>
    </location>
</feature>
<keyword evidence="18" id="KW-1185">Reference proteome</keyword>
<evidence type="ECO:0000256" key="6">
    <source>
        <dbReference type="ARBA" id="ARBA00022679"/>
    </source>
</evidence>
<feature type="repeat" description="TPR" evidence="13">
    <location>
        <begin position="797"/>
        <end position="830"/>
    </location>
</feature>
<evidence type="ECO:0000256" key="4">
    <source>
        <dbReference type="ARBA" id="ARBA00007882"/>
    </source>
</evidence>
<keyword evidence="8" id="KW-0677">Repeat</keyword>
<dbReference type="FunFam" id="1.25.40.10:FF:000313">
    <property type="entry name" value="Transmembrane and tetratricopeptide repeat containing 1"/>
    <property type="match status" value="1"/>
</dbReference>
<evidence type="ECO:0000256" key="8">
    <source>
        <dbReference type="ARBA" id="ARBA00022737"/>
    </source>
</evidence>
<feature type="repeat" description="TPR" evidence="13">
    <location>
        <begin position="864"/>
        <end position="897"/>
    </location>
</feature>
<feature type="repeat" description="TPR" evidence="13">
    <location>
        <begin position="932"/>
        <end position="965"/>
    </location>
</feature>
<dbReference type="EC" id="2.4.1.109" evidence="5"/>
<dbReference type="InterPro" id="IPR011990">
    <property type="entry name" value="TPR-like_helical_dom_sf"/>
</dbReference>
<feature type="transmembrane region" description="Helical" evidence="15">
    <location>
        <begin position="624"/>
        <end position="646"/>
    </location>
</feature>
<dbReference type="Pfam" id="PF13424">
    <property type="entry name" value="TPR_12"/>
    <property type="match status" value="1"/>
</dbReference>
<feature type="compositionally biased region" description="Low complexity" evidence="14">
    <location>
        <begin position="427"/>
        <end position="439"/>
    </location>
</feature>
<dbReference type="GO" id="GO:0005783">
    <property type="term" value="C:endoplasmic reticulum"/>
    <property type="evidence" value="ECO:0007669"/>
    <property type="project" value="UniProtKB-SubCell"/>
</dbReference>
<protein>
    <recommendedName>
        <fullName evidence="5">dolichyl-phosphate-mannose--protein mannosyltransferase</fullName>
        <ecNumber evidence="5">2.4.1.109</ecNumber>
    </recommendedName>
</protein>
<feature type="region of interest" description="Disordered" evidence="14">
    <location>
        <begin position="1"/>
        <end position="37"/>
    </location>
</feature>
<evidence type="ECO:0000256" key="1">
    <source>
        <dbReference type="ARBA" id="ARBA00004141"/>
    </source>
</evidence>
<dbReference type="Pfam" id="PF08409">
    <property type="entry name" value="TMTC_DUF1736"/>
    <property type="match status" value="1"/>
</dbReference>
<feature type="compositionally biased region" description="Basic residues" evidence="14">
    <location>
        <begin position="119"/>
        <end position="155"/>
    </location>
</feature>
<feature type="repeat" description="TPR" evidence="13">
    <location>
        <begin position="763"/>
        <end position="796"/>
    </location>
</feature>
<keyword evidence="9 13" id="KW-0802">TPR repeat</keyword>
<dbReference type="SUPFAM" id="SSF48452">
    <property type="entry name" value="TPR-like"/>
    <property type="match status" value="2"/>
</dbReference>
<keyword evidence="7 15" id="KW-0812">Transmembrane</keyword>
<dbReference type="Ensembl" id="ENSECAT00000038944.2">
    <property type="protein sequence ID" value="ENSECAP00000027000.1"/>
    <property type="gene ID" value="ENSECAG00000008569.4"/>
</dbReference>
<evidence type="ECO:0000313" key="18">
    <source>
        <dbReference type="Proteomes" id="UP000002281"/>
    </source>
</evidence>
<feature type="domain" description="DUF1736" evidence="16">
    <location>
        <begin position="529"/>
        <end position="601"/>
    </location>
</feature>
<dbReference type="PROSITE" id="PS50293">
    <property type="entry name" value="TPR_REGION"/>
    <property type="match status" value="1"/>
</dbReference>
<evidence type="ECO:0000256" key="12">
    <source>
        <dbReference type="ARBA" id="ARBA00023136"/>
    </source>
</evidence>
<feature type="repeat" description="TPR" evidence="13">
    <location>
        <begin position="664"/>
        <end position="697"/>
    </location>
</feature>
<sequence>MRPPRPGSGGGGGWGAVRIAGRPRPDPGRPFPGPRAAPCRALRSTCARTRAAGGLGRSRAEGGGSRAGAQGAGCVERAASVRGLGGWRKERAGHAQWGGGGGDGRGRRGDCCLFAAGPTRRRRRRRSAGRQRRVQRPPHHARARLRAAAARRRGPGRGGCQTPRRGQGSGGGGGAMVVTSSARGGGGDRAPSRQRGCGLAPAGAAALLAGASCLCYGRSLQGEFVHDDVWAIVNNPDVRPGAPLRWGIFTNDFWGKGMAENTSHKSYRPLCVLTFKLNIFLTGMNPFYFHAVNVILHCLVTLVLMYTCDKTVFKNRGLAFVTALLFAVHPIHTEAVAGIVGRADVLACLLFLLAFLSYNRSVDQCCVGECFPPTASPFFLLLSLFLGTCAMLVKETGITVFGVCLVYDLFSLSHKQEKSSNGVIPHRSPQQPRSPQPSSLPAHPLRENGKQQRFPHKGAWGGCHSPLPPEPKSSGFPVSPRAVWSMMRYLTASSNRNFLLTMRPFLKRAILVISYVIVVLYFRLWMMGGSMPLFSEQDNPASFSPYILTRFLTYSYLLAFNVWLLLAPVTLCYDWQVGSIPLVETIWDVRNLATILLAVVMALLSLHCLAAFKRLEHKEVLVGLSFLVFPFIPASNLFFRVGFVVAERVLYMPRSGVQTLPHNAKVHYNYANFLKDQGRNREAVYHYRTAVRLYPRHASALNNLGTLTRDTAEAKMYYQRALQLNPQHNRALFNLGNLLKSQDKKEEAIILLKDSIKYGPEFADAYSSLASLLAEQERFKEAEDIYQAGIKNCPDSSDLHNNYGVFLVDTGSPEKAVAHYQQAIKLSPSHHVAMVNLGRLYRSLGDNSVAEEWYKRALQVARKAEILSPLGALYYNTGRYEEALQIYREAAALQPSQRELRLALAQVLAVMGQTKEAEKMTIHIVSEEAGCLECYRLLSAIYSKQELHDKALDAIDKALRLKPKDPKVISELFFTKGNQLREQNLLDKAFESYKAAVELNPDQAQAWMNMGGIQHIKGNYVSARAYYERALQLVPDSKLLQENLAKLDRLEKRLQEIRDKDHT</sequence>
<dbReference type="Pfam" id="PF14559">
    <property type="entry name" value="TPR_19"/>
    <property type="match status" value="1"/>
</dbReference>
<dbReference type="GeneTree" id="ENSGT00940000158027"/>
<feature type="repeat" description="TPR" evidence="13">
    <location>
        <begin position="1004"/>
        <end position="1037"/>
    </location>
</feature>
<comment type="similarity">
    <text evidence="4">Belongs to the TMTC family.</text>
</comment>